<comment type="caution">
    <text evidence="8">The sequence shown here is derived from an EMBL/GenBank/DDBJ whole genome shotgun (WGS) entry which is preliminary data.</text>
</comment>
<organism evidence="8 9">
    <name type="scientific">Phrynosoma platyrhinos</name>
    <name type="common">Desert horned lizard</name>
    <dbReference type="NCBI Taxonomy" id="52577"/>
    <lineage>
        <taxon>Eukaryota</taxon>
        <taxon>Metazoa</taxon>
        <taxon>Chordata</taxon>
        <taxon>Craniata</taxon>
        <taxon>Vertebrata</taxon>
        <taxon>Euteleostomi</taxon>
        <taxon>Lepidosauria</taxon>
        <taxon>Squamata</taxon>
        <taxon>Bifurcata</taxon>
        <taxon>Unidentata</taxon>
        <taxon>Episquamata</taxon>
        <taxon>Toxicofera</taxon>
        <taxon>Iguania</taxon>
        <taxon>Phrynosomatidae</taxon>
        <taxon>Phrynosomatinae</taxon>
        <taxon>Phrynosoma</taxon>
    </lineage>
</organism>
<evidence type="ECO:0000256" key="3">
    <source>
        <dbReference type="ARBA" id="ARBA00022737"/>
    </source>
</evidence>
<keyword evidence="3" id="KW-0677">Repeat</keyword>
<dbReference type="Pfam" id="PF00560">
    <property type="entry name" value="LRR_1"/>
    <property type="match status" value="1"/>
</dbReference>
<dbReference type="InterPro" id="IPR003591">
    <property type="entry name" value="Leu-rich_rpt_typical-subtyp"/>
</dbReference>
<feature type="compositionally biased region" description="Basic and acidic residues" evidence="5">
    <location>
        <begin position="512"/>
        <end position="521"/>
    </location>
</feature>
<dbReference type="PANTHER" id="PTHR45712">
    <property type="entry name" value="AGAP008170-PA"/>
    <property type="match status" value="1"/>
</dbReference>
<dbReference type="InterPro" id="IPR000483">
    <property type="entry name" value="Cys-rich_flank_reg_C"/>
</dbReference>
<evidence type="ECO:0000256" key="1">
    <source>
        <dbReference type="ARBA" id="ARBA00022614"/>
    </source>
</evidence>
<dbReference type="InterPro" id="IPR000372">
    <property type="entry name" value="LRRNT"/>
</dbReference>
<dbReference type="Proteomes" id="UP000826234">
    <property type="component" value="Unassembled WGS sequence"/>
</dbReference>
<feature type="domain" description="LRRCT" evidence="7">
    <location>
        <begin position="453"/>
        <end position="503"/>
    </location>
</feature>
<dbReference type="PANTHER" id="PTHR45712:SF22">
    <property type="entry name" value="INSULIN-LIKE GROWTH FACTOR-BINDING PROTEIN COMPLEX ACID LABILE SUBUNIT"/>
    <property type="match status" value="1"/>
</dbReference>
<dbReference type="SMART" id="SM00013">
    <property type="entry name" value="LRRNT"/>
    <property type="match status" value="1"/>
</dbReference>
<proteinExistence type="predicted"/>
<dbReference type="SUPFAM" id="SSF52058">
    <property type="entry name" value="L domain-like"/>
    <property type="match status" value="1"/>
</dbReference>
<dbReference type="PRINTS" id="PR00019">
    <property type="entry name" value="LEURICHRPT"/>
</dbReference>
<dbReference type="EMBL" id="JAIPUX010001880">
    <property type="protein sequence ID" value="KAH0624308.1"/>
    <property type="molecule type" value="Genomic_DNA"/>
</dbReference>
<evidence type="ECO:0000259" key="7">
    <source>
        <dbReference type="SMART" id="SM00082"/>
    </source>
</evidence>
<feature type="region of interest" description="Disordered" evidence="5">
    <location>
        <begin position="506"/>
        <end position="525"/>
    </location>
</feature>
<evidence type="ECO:0000256" key="4">
    <source>
        <dbReference type="ARBA" id="ARBA00023180"/>
    </source>
</evidence>
<dbReference type="SMART" id="SM00364">
    <property type="entry name" value="LRR_BAC"/>
    <property type="match status" value="8"/>
</dbReference>
<evidence type="ECO:0000313" key="9">
    <source>
        <dbReference type="Proteomes" id="UP000826234"/>
    </source>
</evidence>
<accession>A0ABQ7T4U6</accession>
<reference evidence="8 9" key="1">
    <citation type="journal article" date="2022" name="Gigascience">
        <title>A chromosome-level genome assembly and annotation of the desert horned lizard, Phrynosoma platyrhinos, provides insight into chromosomal rearrangements among reptiles.</title>
        <authorList>
            <person name="Koochekian N."/>
            <person name="Ascanio A."/>
            <person name="Farleigh K."/>
            <person name="Card D.C."/>
            <person name="Schield D.R."/>
            <person name="Castoe T.A."/>
            <person name="Jezkova T."/>
        </authorList>
    </citation>
    <scope>NUCLEOTIDE SEQUENCE [LARGE SCALE GENOMIC DNA]</scope>
    <source>
        <strain evidence="8">NK-2021</strain>
    </source>
</reference>
<dbReference type="InterPro" id="IPR001611">
    <property type="entry name" value="Leu-rich_rpt"/>
</dbReference>
<feature type="domain" description="LRRNT" evidence="6">
    <location>
        <begin position="75"/>
        <end position="108"/>
    </location>
</feature>
<keyword evidence="1" id="KW-0433">Leucine-rich repeat</keyword>
<dbReference type="Gene3D" id="3.80.10.10">
    <property type="entry name" value="Ribonuclease Inhibitor"/>
    <property type="match status" value="3"/>
</dbReference>
<evidence type="ECO:0000256" key="2">
    <source>
        <dbReference type="ARBA" id="ARBA00022729"/>
    </source>
</evidence>
<keyword evidence="9" id="KW-1185">Reference proteome</keyword>
<protein>
    <recommendedName>
        <fullName evidence="10">Carboxypeptidase N subunit 2</fullName>
    </recommendedName>
</protein>
<evidence type="ECO:0008006" key="10">
    <source>
        <dbReference type="Google" id="ProtNLM"/>
    </source>
</evidence>
<evidence type="ECO:0000259" key="6">
    <source>
        <dbReference type="SMART" id="SM00013"/>
    </source>
</evidence>
<dbReference type="PROSITE" id="PS51450">
    <property type="entry name" value="LRR"/>
    <property type="match status" value="4"/>
</dbReference>
<keyword evidence="2" id="KW-0732">Signal</keyword>
<dbReference type="SMART" id="SM00369">
    <property type="entry name" value="LRR_TYP"/>
    <property type="match status" value="12"/>
</dbReference>
<name>A0ABQ7T4U6_PHRPL</name>
<evidence type="ECO:0000313" key="8">
    <source>
        <dbReference type="EMBL" id="KAH0624308.1"/>
    </source>
</evidence>
<gene>
    <name evidence="8" type="ORF">JD844_008012</name>
</gene>
<dbReference type="Pfam" id="PF13855">
    <property type="entry name" value="LRR_8"/>
    <property type="match status" value="3"/>
</dbReference>
<dbReference type="InterPro" id="IPR050333">
    <property type="entry name" value="SLRP"/>
</dbReference>
<sequence length="610" mass="65837">MWPEAASLCLESLEKPDARQVSDPTPQLVNNTGRGAWPTRTRTTQWRFVGAQLHGGGRSLLPWLFLAHLGTVAHSCPPLCQCYGNATVFCSEEGLAHVPEGIPANATQLFFVETSLGSIVSGAFANSSASASLRKLVFLCSPLRSLGEGAFVGLPGLRELDISSSLLTGLSGETFRGLAGLSILSLKFSPLETLEEGLFRNIPALRALHLQGNRIRALPPGIFHPVRGLETLSLAQNGLASLPGRVFVPVPHLRVLRLSDNNISSLPAKVFLPLRDLRELFLDGNALAELPAGVFSQQSHMQRLHLQYNALRGLRTTVFSSLANLTFLHLDGNRLAELPEGLFEGTPRLVELSVAHNQLETLPEGLFATLLHLSVLSLSHNRLHHLPAGLFQGLPALTRLQLHHNNLSGLPQGVLANLSSLEALDLSHNRLTTLPEGIFDFNFALFYVALGHNPWACDCHLGYLADWLRYADDLVNAQALCRSPANLQGLSLPGVRKEQLVCPRRPPGSARCRTETEDPSKEASTLPQCAYQDAEGGFQLTCDPGTCHHLSLTLPPDNGGLPGAGQHFSGNWTLDNGCGVLRVQVSVTIEKETPLAGQEAMAAPESVETP</sequence>
<dbReference type="InterPro" id="IPR032675">
    <property type="entry name" value="LRR_dom_sf"/>
</dbReference>
<evidence type="ECO:0000256" key="5">
    <source>
        <dbReference type="SAM" id="MobiDB-lite"/>
    </source>
</evidence>
<keyword evidence="4" id="KW-0325">Glycoprotein</keyword>
<dbReference type="SMART" id="SM00082">
    <property type="entry name" value="LRRCT"/>
    <property type="match status" value="1"/>
</dbReference>